<dbReference type="OrthoDB" id="9878029at2"/>
<protein>
    <submittedName>
        <fullName evidence="2">Uncharacterized protein</fullName>
    </submittedName>
</protein>
<evidence type="ECO:0000313" key="3">
    <source>
        <dbReference type="Proteomes" id="UP000034883"/>
    </source>
</evidence>
<evidence type="ECO:0000313" key="2">
    <source>
        <dbReference type="EMBL" id="AKF06076.1"/>
    </source>
</evidence>
<organism evidence="2 3">
    <name type="scientific">Sandaracinus amylolyticus</name>
    <dbReference type="NCBI Taxonomy" id="927083"/>
    <lineage>
        <taxon>Bacteria</taxon>
        <taxon>Pseudomonadati</taxon>
        <taxon>Myxococcota</taxon>
        <taxon>Polyangia</taxon>
        <taxon>Polyangiales</taxon>
        <taxon>Sandaracinaceae</taxon>
        <taxon>Sandaracinus</taxon>
    </lineage>
</organism>
<accession>A0A0F6YIG4</accession>
<reference evidence="2 3" key="1">
    <citation type="submission" date="2015-03" db="EMBL/GenBank/DDBJ databases">
        <title>Genome assembly of Sandaracinus amylolyticus DSM 53668.</title>
        <authorList>
            <person name="Sharma G."/>
            <person name="Subramanian S."/>
        </authorList>
    </citation>
    <scope>NUCLEOTIDE SEQUENCE [LARGE SCALE GENOMIC DNA]</scope>
    <source>
        <strain evidence="2 3">DSM 53668</strain>
    </source>
</reference>
<dbReference type="Proteomes" id="UP000034883">
    <property type="component" value="Chromosome"/>
</dbReference>
<evidence type="ECO:0000256" key="1">
    <source>
        <dbReference type="SAM" id="MobiDB-lite"/>
    </source>
</evidence>
<gene>
    <name evidence="2" type="ORF">DB32_003225</name>
</gene>
<proteinExistence type="predicted"/>
<sequence>MSDTLALEYLYDSVVARFAADAAAEDPPGTPPGQSFGWREPPKRDAAPRITWVPGDDASGDLGAYDAARNPGANPRALATLHELVTVYVEASDPTSPENERAQYRATRLLYDAWLRAVYLAARGMFEIRVQRWMNERSTRRHGAAIRVVLSIEAMVPDAPFETAPVDTEALVTTHLEPNDDEGETDTVSAT</sequence>
<keyword evidence="3" id="KW-1185">Reference proteome</keyword>
<dbReference type="EMBL" id="CP011125">
    <property type="protein sequence ID" value="AKF06076.1"/>
    <property type="molecule type" value="Genomic_DNA"/>
</dbReference>
<dbReference type="RefSeq" id="WP_053233286.1">
    <property type="nucleotide sequence ID" value="NZ_CP011125.1"/>
</dbReference>
<dbReference type="KEGG" id="samy:DB32_003225"/>
<dbReference type="AlphaFoldDB" id="A0A0F6YIG4"/>
<name>A0A0F6YIG4_9BACT</name>
<feature type="region of interest" description="Disordered" evidence="1">
    <location>
        <begin position="22"/>
        <end position="55"/>
    </location>
</feature>
<dbReference type="STRING" id="927083.DB32_003225"/>